<accession>A0A9P0BKC7</accession>
<reference evidence="2" key="1">
    <citation type="submission" date="2021-12" db="EMBL/GenBank/DDBJ databases">
        <authorList>
            <person name="King R."/>
        </authorList>
    </citation>
    <scope>NUCLEOTIDE SEQUENCE</scope>
</reference>
<evidence type="ECO:0000313" key="3">
    <source>
        <dbReference type="Proteomes" id="UP001154114"/>
    </source>
</evidence>
<evidence type="ECO:0000313" key="2">
    <source>
        <dbReference type="EMBL" id="CAH0577750.1"/>
    </source>
</evidence>
<feature type="transmembrane region" description="Helical" evidence="1">
    <location>
        <begin position="59"/>
        <end position="76"/>
    </location>
</feature>
<organism evidence="2 3">
    <name type="scientific">Chrysodeixis includens</name>
    <name type="common">Soybean looper</name>
    <name type="synonym">Pseudoplusia includens</name>
    <dbReference type="NCBI Taxonomy" id="689277"/>
    <lineage>
        <taxon>Eukaryota</taxon>
        <taxon>Metazoa</taxon>
        <taxon>Ecdysozoa</taxon>
        <taxon>Arthropoda</taxon>
        <taxon>Hexapoda</taxon>
        <taxon>Insecta</taxon>
        <taxon>Pterygota</taxon>
        <taxon>Neoptera</taxon>
        <taxon>Endopterygota</taxon>
        <taxon>Lepidoptera</taxon>
        <taxon>Glossata</taxon>
        <taxon>Ditrysia</taxon>
        <taxon>Noctuoidea</taxon>
        <taxon>Noctuidae</taxon>
        <taxon>Plusiinae</taxon>
        <taxon>Chrysodeixis</taxon>
    </lineage>
</organism>
<name>A0A9P0BKC7_CHRIL</name>
<protein>
    <submittedName>
        <fullName evidence="2">Uncharacterized protein</fullName>
    </submittedName>
</protein>
<dbReference type="EMBL" id="LR824004">
    <property type="protein sequence ID" value="CAH0577750.1"/>
    <property type="molecule type" value="Genomic_DNA"/>
</dbReference>
<keyword evidence="3" id="KW-1185">Reference proteome</keyword>
<feature type="transmembrane region" description="Helical" evidence="1">
    <location>
        <begin position="140"/>
        <end position="160"/>
    </location>
</feature>
<feature type="transmembrane region" description="Helical" evidence="1">
    <location>
        <begin position="27"/>
        <end position="47"/>
    </location>
</feature>
<dbReference type="AlphaFoldDB" id="A0A9P0BKC7"/>
<gene>
    <name evidence="2" type="ORF">CINC_LOCUS138</name>
</gene>
<keyword evidence="1" id="KW-1133">Transmembrane helix</keyword>
<keyword evidence="1" id="KW-0472">Membrane</keyword>
<evidence type="ECO:0000256" key="1">
    <source>
        <dbReference type="SAM" id="Phobius"/>
    </source>
</evidence>
<proteinExistence type="predicted"/>
<dbReference type="OrthoDB" id="7458166at2759"/>
<keyword evidence="1" id="KW-0812">Transmembrane</keyword>
<dbReference type="Proteomes" id="UP001154114">
    <property type="component" value="Chromosome 1"/>
</dbReference>
<sequence length="168" mass="18132">MVSTYNIVIKNVQTNEGGEAPEKVRTALLALRLITMMLLVAVLTMHVRSMRVFRWEQSVSGGVLVTYCVAVGGLALCAGTDHCGAKALQAYLCSTGAALLLVNAATIYRRWRNSGELTQVVAELLFALGVPLRRQVMIKVFLSGLAAIALLLDLAFVPIVDLINSQTE</sequence>